<dbReference type="EMBL" id="JACFYF010000001">
    <property type="protein sequence ID" value="MBA5761555.1"/>
    <property type="molecule type" value="Genomic_DNA"/>
</dbReference>
<dbReference type="SUPFAM" id="SSF141868">
    <property type="entry name" value="EAL domain-like"/>
    <property type="match status" value="1"/>
</dbReference>
<proteinExistence type="predicted"/>
<keyword evidence="1" id="KW-0472">Membrane</keyword>
<sequence length="528" mass="60432">MQSLKINLNQIADPAKKMFNHLPNLLPVIAIFLLAFAFSILGNYYHTQSAVKKDGEEIVGMLEQYIDRTASELYLLNKRLSGRCTEQDKLNLRAHAFRSEFIKEVGIYKDGFVVCTSNEGPSTIPIPNDVIDRIHASKKQVTISIDDSTSHLSTFFVYASINNSWGLNVLLPPERFTNLISQRLKASGYQYKLTILDHELNNADHVPYLAHFAFESTLYPFKLQLNPTSSTYQYHYFSNIWQTILVASLFSLVYLVIGYQLLAKRSIEFNLKNAIRNDLIELYLQPIVDINLNTVVGSEALVRWKHPIQGHISPDIFIPLAEKLGIIDSLTEKMLSMVALFLQNNPKYQKTKYVSVNVSRMSLVDDHFYLSLKKFAKRYPDFVNSILLEVTENIDFDQKQLKLALTNLKQIKNLGFHLAIDDFGTGYSGLNFIRLHSFQVMKIDQVFIKSLYSESSITPVLVSMIQLAKELDMKVIAEGVETEQQIELLRKLGVSYIQGYYYSYPVKPQELIKLSEQPEYTQYSDVPA</sequence>
<dbReference type="Pfam" id="PF20982">
    <property type="entry name" value="CSS_CxxC"/>
    <property type="match status" value="1"/>
</dbReference>
<gene>
    <name evidence="3" type="ORF">H2O73_04280</name>
</gene>
<dbReference type="GO" id="GO:0005886">
    <property type="term" value="C:plasma membrane"/>
    <property type="evidence" value="ECO:0007669"/>
    <property type="project" value="UniProtKB-SubCell"/>
</dbReference>
<accession>A0A7W2FNY5</accession>
<comment type="caution">
    <text evidence="3">The sequence shown here is derived from an EMBL/GenBank/DDBJ whole genome shotgun (WGS) entry which is preliminary data.</text>
</comment>
<feature type="transmembrane region" description="Helical" evidence="1">
    <location>
        <begin position="25"/>
        <end position="45"/>
    </location>
</feature>
<keyword evidence="1" id="KW-0812">Transmembrane</keyword>
<dbReference type="InterPro" id="IPR050706">
    <property type="entry name" value="Cyclic-di-GMP_PDE-like"/>
</dbReference>
<dbReference type="InterPro" id="IPR001633">
    <property type="entry name" value="EAL_dom"/>
</dbReference>
<feature type="domain" description="EAL" evidence="2">
    <location>
        <begin position="264"/>
        <end position="519"/>
    </location>
</feature>
<dbReference type="AlphaFoldDB" id="A0A7W2FNY5"/>
<dbReference type="Gene3D" id="3.20.20.450">
    <property type="entry name" value="EAL domain"/>
    <property type="match status" value="1"/>
</dbReference>
<reference evidence="3 4" key="1">
    <citation type="submission" date="2020-07" db="EMBL/GenBank/DDBJ databases">
        <title>Vibrio marinisediminis sp. nov., isolated from marine sediment.</title>
        <authorList>
            <person name="Ji X."/>
        </authorList>
    </citation>
    <scope>NUCLEOTIDE SEQUENCE [LARGE SCALE GENOMIC DNA]</scope>
    <source>
        <strain evidence="3 4">404</strain>
    </source>
</reference>
<dbReference type="Proteomes" id="UP000571701">
    <property type="component" value="Unassembled WGS sequence"/>
</dbReference>
<protein>
    <submittedName>
        <fullName evidence="3">EAL domain-containing protein</fullName>
    </submittedName>
</protein>
<dbReference type="PANTHER" id="PTHR33121">
    <property type="entry name" value="CYCLIC DI-GMP PHOSPHODIESTERASE PDEF"/>
    <property type="match status" value="1"/>
</dbReference>
<dbReference type="CDD" id="cd01948">
    <property type="entry name" value="EAL"/>
    <property type="match status" value="1"/>
</dbReference>
<dbReference type="RefSeq" id="WP_182106860.1">
    <property type="nucleotide sequence ID" value="NZ_JACFYF010000001.1"/>
</dbReference>
<dbReference type="SMART" id="SM00052">
    <property type="entry name" value="EAL"/>
    <property type="match status" value="1"/>
</dbReference>
<organism evidence="3 4">
    <name type="scientific">Vibrio marinisediminis</name>
    <dbReference type="NCBI Taxonomy" id="2758441"/>
    <lineage>
        <taxon>Bacteria</taxon>
        <taxon>Pseudomonadati</taxon>
        <taxon>Pseudomonadota</taxon>
        <taxon>Gammaproteobacteria</taxon>
        <taxon>Vibrionales</taxon>
        <taxon>Vibrionaceae</taxon>
        <taxon>Vibrio</taxon>
    </lineage>
</organism>
<keyword evidence="4" id="KW-1185">Reference proteome</keyword>
<feature type="transmembrane region" description="Helical" evidence="1">
    <location>
        <begin position="240"/>
        <end position="262"/>
    </location>
</feature>
<evidence type="ECO:0000313" key="4">
    <source>
        <dbReference type="Proteomes" id="UP000571701"/>
    </source>
</evidence>
<evidence type="ECO:0000313" key="3">
    <source>
        <dbReference type="EMBL" id="MBA5761555.1"/>
    </source>
</evidence>
<dbReference type="Pfam" id="PF00563">
    <property type="entry name" value="EAL"/>
    <property type="match status" value="1"/>
</dbReference>
<dbReference type="InterPro" id="IPR035919">
    <property type="entry name" value="EAL_sf"/>
</dbReference>
<evidence type="ECO:0000256" key="1">
    <source>
        <dbReference type="SAM" id="Phobius"/>
    </source>
</evidence>
<dbReference type="GO" id="GO:0071111">
    <property type="term" value="F:cyclic-guanylate-specific phosphodiesterase activity"/>
    <property type="evidence" value="ECO:0007669"/>
    <property type="project" value="UniProtKB-EC"/>
</dbReference>
<name>A0A7W2FNY5_9VIBR</name>
<dbReference type="PANTHER" id="PTHR33121:SF79">
    <property type="entry name" value="CYCLIC DI-GMP PHOSPHODIESTERASE PDED-RELATED"/>
    <property type="match status" value="1"/>
</dbReference>
<dbReference type="InterPro" id="IPR048614">
    <property type="entry name" value="CSS_CxxC"/>
</dbReference>
<evidence type="ECO:0000259" key="2">
    <source>
        <dbReference type="PROSITE" id="PS50883"/>
    </source>
</evidence>
<keyword evidence="1" id="KW-1133">Transmembrane helix</keyword>
<dbReference type="PROSITE" id="PS50883">
    <property type="entry name" value="EAL"/>
    <property type="match status" value="1"/>
</dbReference>